<dbReference type="InterPro" id="IPR009305">
    <property type="entry name" value="Mpo1-like"/>
</dbReference>
<organism evidence="2 3">
    <name type="scientific">Sandaracinus amylolyticus</name>
    <dbReference type="NCBI Taxonomy" id="927083"/>
    <lineage>
        <taxon>Bacteria</taxon>
        <taxon>Pseudomonadati</taxon>
        <taxon>Myxococcota</taxon>
        <taxon>Polyangia</taxon>
        <taxon>Polyangiales</taxon>
        <taxon>Sandaracinaceae</taxon>
        <taxon>Sandaracinus</taxon>
    </lineage>
</organism>
<dbReference type="STRING" id="927083.DB32_003618"/>
<dbReference type="KEGG" id="samy:DB32_003618"/>
<proteinExistence type="predicted"/>
<sequence length="105" mass="11651">MKVRLDPEWSLLLEQYKGDHQDRRNQLTHMIGIPMILASLPLAISIVGLPVAVGLFTVGWGFQFAGHAFEGNDPAFFGDRRNLVVGVIWWAQKSGLIELEHAVAA</sequence>
<dbReference type="AlphaFoldDB" id="A0A0F6SF78"/>
<name>A0A0F6SF78_9BACT</name>
<gene>
    <name evidence="2" type="ORF">DB32_003618</name>
</gene>
<accession>A0A0F6SF78</accession>
<evidence type="ECO:0000256" key="1">
    <source>
        <dbReference type="SAM" id="Phobius"/>
    </source>
</evidence>
<feature type="transmembrane region" description="Helical" evidence="1">
    <location>
        <begin position="33"/>
        <end position="62"/>
    </location>
</feature>
<keyword evidence="1" id="KW-0812">Transmembrane</keyword>
<dbReference type="RefSeq" id="WP_053233638.1">
    <property type="nucleotide sequence ID" value="NZ_CP011125.1"/>
</dbReference>
<protein>
    <submittedName>
        <fullName evidence="2">Putative PRS2 protein</fullName>
    </submittedName>
</protein>
<evidence type="ECO:0000313" key="2">
    <source>
        <dbReference type="EMBL" id="AKF06469.1"/>
    </source>
</evidence>
<dbReference type="OrthoDB" id="5515308at2"/>
<dbReference type="Proteomes" id="UP000034883">
    <property type="component" value="Chromosome"/>
</dbReference>
<reference evidence="2 3" key="1">
    <citation type="submission" date="2015-03" db="EMBL/GenBank/DDBJ databases">
        <title>Genome assembly of Sandaracinus amylolyticus DSM 53668.</title>
        <authorList>
            <person name="Sharma G."/>
            <person name="Subramanian S."/>
        </authorList>
    </citation>
    <scope>NUCLEOTIDE SEQUENCE [LARGE SCALE GENOMIC DNA]</scope>
    <source>
        <strain evidence="2 3">DSM 53668</strain>
    </source>
</reference>
<keyword evidence="3" id="KW-1185">Reference proteome</keyword>
<keyword evidence="1" id="KW-0472">Membrane</keyword>
<dbReference type="Pfam" id="PF06127">
    <property type="entry name" value="Mpo1-like"/>
    <property type="match status" value="1"/>
</dbReference>
<evidence type="ECO:0000313" key="3">
    <source>
        <dbReference type="Proteomes" id="UP000034883"/>
    </source>
</evidence>
<dbReference type="EMBL" id="CP011125">
    <property type="protein sequence ID" value="AKF06469.1"/>
    <property type="molecule type" value="Genomic_DNA"/>
</dbReference>
<keyword evidence="1" id="KW-1133">Transmembrane helix</keyword>